<feature type="region of interest" description="Disordered" evidence="1">
    <location>
        <begin position="507"/>
        <end position="723"/>
    </location>
</feature>
<sequence length="812" mass="86824">MRGSRALARCRPSAGGGGQPVAHAVFTEKPGRSSGGGTGGFPPAGRIAGTGTDGSHPHAPRRRRRRHPGVVAGAGRAAGAGRLRHRLHPRGAFARLSAQQTENRSVVRQRARRGDGCRWRHGGARAGRHLHHCHCPQPGPDGAGGRGGKRRPVRVLAAPRLRPVPGTLCARQRPAGPARRAQRFVRLTRPARPVVVEVRHVHHFADRVGRGGIEFLRHQHVVDGGVVALVDVGVAHVAQAVAAPLDLVAVEQASAQFLAFHAGAAGAHDDRGGDRVGRVVKIAQHDARAAAVAVHGRQQRAQRHGFGAAPDQRAQVRLRVDQRIFAAVAVAVVGPLRFQVDHQHVDNALVGQHHLGVQRRAGKTVEVDIGVGQGGAVGKQHVGGRGRGQRQAGHQRHLRREPRFARIGVGCGIESRQRGVAVARAVREHVAQGGHRKHFLQADHIGIELVELPGRPHDLGVVLLGRERGQIVVQFRAGLGKIANIESGKADFLRHNKKLPVEPIQKQRITHGQKRAHLRDPRHPAAAQAQGGVLRTSVRLRRPRRHQRVVARAGRGRAPRGQDPGDAGRGRQTDDRADARRLQGVHQEPGAQHRLQVGGAVQTRGRNAAQRLPDRRHEGLPGRHRAAGAGGPAAGPSRPLRTGRWQQSSGHRDPDRRRRQGLVGSLAGHAFPAATQRGRRHHRTGGHCRVPRSPVARVLPLRGRQGRGHRAGRAAGAESMAGPGHAGDLAGGSVRVSLFVAGGAGGGPVCAVLLWPAVRHRTAAAGRVRDERPADFPSQQKHRQPDGRQGKPHRQQEQGSGPGEKIKPLGAA</sequence>
<feature type="region of interest" description="Disordered" evidence="1">
    <location>
        <begin position="376"/>
        <end position="399"/>
    </location>
</feature>
<dbReference type="EMBL" id="BKCJ010000012">
    <property type="protein sequence ID" value="GEU28654.1"/>
    <property type="molecule type" value="Genomic_DNA"/>
</dbReference>
<feature type="compositionally biased region" description="Basic residues" evidence="1">
    <location>
        <begin position="508"/>
        <end position="517"/>
    </location>
</feature>
<feature type="region of interest" description="Disordered" evidence="1">
    <location>
        <begin position="765"/>
        <end position="812"/>
    </location>
</feature>
<feature type="compositionally biased region" description="Basic residues" evidence="1">
    <location>
        <begin position="58"/>
        <end position="68"/>
    </location>
</feature>
<organism evidence="2">
    <name type="scientific">Tanacetum cinerariifolium</name>
    <name type="common">Dalmatian daisy</name>
    <name type="synonym">Chrysanthemum cinerariifolium</name>
    <dbReference type="NCBI Taxonomy" id="118510"/>
    <lineage>
        <taxon>Eukaryota</taxon>
        <taxon>Viridiplantae</taxon>
        <taxon>Streptophyta</taxon>
        <taxon>Embryophyta</taxon>
        <taxon>Tracheophyta</taxon>
        <taxon>Spermatophyta</taxon>
        <taxon>Magnoliopsida</taxon>
        <taxon>eudicotyledons</taxon>
        <taxon>Gunneridae</taxon>
        <taxon>Pentapetalae</taxon>
        <taxon>asterids</taxon>
        <taxon>campanulids</taxon>
        <taxon>Asterales</taxon>
        <taxon>Asteraceae</taxon>
        <taxon>Asteroideae</taxon>
        <taxon>Anthemideae</taxon>
        <taxon>Anthemidinae</taxon>
        <taxon>Tanacetum</taxon>
    </lineage>
</organism>
<feature type="compositionally biased region" description="Basic and acidic residues" evidence="1">
    <location>
        <begin position="612"/>
        <end position="621"/>
    </location>
</feature>
<accession>A0A699GFQ2</accession>
<gene>
    <name evidence="2" type="ORF">Tci_000632</name>
</gene>
<reference evidence="2" key="1">
    <citation type="journal article" date="2019" name="Sci. Rep.">
        <title>Draft genome of Tanacetum cinerariifolium, the natural source of mosquito coil.</title>
        <authorList>
            <person name="Yamashiro T."/>
            <person name="Shiraishi A."/>
            <person name="Satake H."/>
            <person name="Nakayama K."/>
        </authorList>
    </citation>
    <scope>NUCLEOTIDE SEQUENCE</scope>
</reference>
<evidence type="ECO:0000256" key="1">
    <source>
        <dbReference type="SAM" id="MobiDB-lite"/>
    </source>
</evidence>
<feature type="compositionally biased region" description="Gly residues" evidence="1">
    <location>
        <begin position="33"/>
        <end position="42"/>
    </location>
</feature>
<comment type="caution">
    <text evidence="2">The sequence shown here is derived from an EMBL/GenBank/DDBJ whole genome shotgun (WGS) entry which is preliminary data.</text>
</comment>
<protein>
    <submittedName>
        <fullName evidence="2">Uncharacterized protein</fullName>
    </submittedName>
</protein>
<feature type="compositionally biased region" description="Basic residues" evidence="1">
    <location>
        <begin position="382"/>
        <end position="399"/>
    </location>
</feature>
<evidence type="ECO:0000313" key="2">
    <source>
        <dbReference type="EMBL" id="GEU28654.1"/>
    </source>
</evidence>
<feature type="compositionally biased region" description="Basic residues" evidence="1">
    <location>
        <begin position="538"/>
        <end position="558"/>
    </location>
</feature>
<name>A0A699GFQ2_TANCI</name>
<dbReference type="AlphaFoldDB" id="A0A699GFQ2"/>
<feature type="compositionally biased region" description="Basic residues" evidence="1">
    <location>
        <begin position="677"/>
        <end position="690"/>
    </location>
</feature>
<feature type="region of interest" description="Disordered" evidence="1">
    <location>
        <begin position="1"/>
        <end position="72"/>
    </location>
</feature>
<proteinExistence type="predicted"/>
<feature type="compositionally biased region" description="Basic and acidic residues" evidence="1">
    <location>
        <begin position="566"/>
        <end position="581"/>
    </location>
</feature>